<dbReference type="CDD" id="cd10928">
    <property type="entry name" value="CE4_u4"/>
    <property type="match status" value="1"/>
</dbReference>
<evidence type="ECO:0000313" key="2">
    <source>
        <dbReference type="Proteomes" id="UP000244081"/>
    </source>
</evidence>
<protein>
    <recommendedName>
        <fullName evidence="3">Polysaccharide deacetylase</fullName>
    </recommendedName>
</protein>
<keyword evidence="2" id="KW-1185">Reference proteome</keyword>
<evidence type="ECO:0000313" key="1">
    <source>
        <dbReference type="EMBL" id="PTW57609.1"/>
    </source>
</evidence>
<reference evidence="1 2" key="1">
    <citation type="submission" date="2018-04" db="EMBL/GenBank/DDBJ databases">
        <title>Genomic Encyclopedia of Archaeal and Bacterial Type Strains, Phase II (KMG-II): from individual species to whole genera.</title>
        <authorList>
            <person name="Goeker M."/>
        </authorList>
    </citation>
    <scope>NUCLEOTIDE SEQUENCE [LARGE SCALE GENOMIC DNA]</scope>
    <source>
        <strain evidence="1 2">DSM 23382</strain>
    </source>
</reference>
<organism evidence="1 2">
    <name type="scientific">Breoghania corrubedonensis</name>
    <dbReference type="NCBI Taxonomy" id="665038"/>
    <lineage>
        <taxon>Bacteria</taxon>
        <taxon>Pseudomonadati</taxon>
        <taxon>Pseudomonadota</taxon>
        <taxon>Alphaproteobacteria</taxon>
        <taxon>Hyphomicrobiales</taxon>
        <taxon>Stappiaceae</taxon>
        <taxon>Breoghania</taxon>
    </lineage>
</organism>
<dbReference type="InterPro" id="IPR011330">
    <property type="entry name" value="Glyco_hydro/deAcase_b/a-brl"/>
</dbReference>
<dbReference type="Gene3D" id="3.20.20.370">
    <property type="entry name" value="Glycoside hydrolase/deacetylase"/>
    <property type="match status" value="1"/>
</dbReference>
<sequence length="257" mass="29103">MTSPLSADRADFRLALSAHLARFAERGIRLSFWWRDDDAVEPTAALDRLINLANRFNVDIGLAVIPKNASEALAERLDEEPHAIVLQHGWQHKNHQVKEEGEKAAELGTRRDMDAVLRELIMGREKLEALFGDRFIPALVPPWNRISDEIAAAAAGIGLPGLSTFTSNVEKAPHRLQTHLDPIKWKRERRFIGWDSATRRFDEIFEQRMTDPGEPIGLLSHHLVMDDAHFAFFEDVLDIATDHPGAQWPSLRDLFGL</sequence>
<dbReference type="GO" id="GO:0005975">
    <property type="term" value="P:carbohydrate metabolic process"/>
    <property type="evidence" value="ECO:0007669"/>
    <property type="project" value="InterPro"/>
</dbReference>
<name>A0A2T5V1H4_9HYPH</name>
<proteinExistence type="predicted"/>
<dbReference type="RefSeq" id="WP_107991489.1">
    <property type="nucleotide sequence ID" value="NZ_QAYG01000010.1"/>
</dbReference>
<dbReference type="Proteomes" id="UP000244081">
    <property type="component" value="Unassembled WGS sequence"/>
</dbReference>
<dbReference type="EMBL" id="QAYG01000010">
    <property type="protein sequence ID" value="PTW57609.1"/>
    <property type="molecule type" value="Genomic_DNA"/>
</dbReference>
<comment type="caution">
    <text evidence="1">The sequence shown here is derived from an EMBL/GenBank/DDBJ whole genome shotgun (WGS) entry which is preliminary data.</text>
</comment>
<dbReference type="InterPro" id="IPR049591">
    <property type="entry name" value="CE4_u4-like"/>
</dbReference>
<dbReference type="OrthoDB" id="6086702at2"/>
<dbReference type="AlphaFoldDB" id="A0A2T5V1H4"/>
<evidence type="ECO:0008006" key="3">
    <source>
        <dbReference type="Google" id="ProtNLM"/>
    </source>
</evidence>
<accession>A0A2T5V1H4</accession>
<dbReference type="SUPFAM" id="SSF88713">
    <property type="entry name" value="Glycoside hydrolase/deacetylase"/>
    <property type="match status" value="1"/>
</dbReference>
<gene>
    <name evidence="1" type="ORF">C8N35_11088</name>
</gene>